<dbReference type="CDD" id="cd07344">
    <property type="entry name" value="M48_yhfN_like"/>
    <property type="match status" value="1"/>
</dbReference>
<protein>
    <submittedName>
        <fullName evidence="2">Putative metal-dependent hydrolase</fullName>
    </submittedName>
</protein>
<keyword evidence="3" id="KW-1185">Reference proteome</keyword>
<dbReference type="Proteomes" id="UP000471465">
    <property type="component" value="Unassembled WGS sequence"/>
</dbReference>
<dbReference type="EMBL" id="VZIZ01000001">
    <property type="protein sequence ID" value="KAF0570158.1"/>
    <property type="molecule type" value="Genomic_DNA"/>
</dbReference>
<gene>
    <name evidence="2" type="ORF">FQV37_1</name>
</gene>
<dbReference type="PANTHER" id="PTHR30399:SF1">
    <property type="entry name" value="UTP PYROPHOSPHATASE"/>
    <property type="match status" value="1"/>
</dbReference>
<evidence type="ECO:0000313" key="3">
    <source>
        <dbReference type="Proteomes" id="UP000471465"/>
    </source>
</evidence>
<evidence type="ECO:0000313" key="2">
    <source>
        <dbReference type="EMBL" id="KAF0570158.1"/>
    </source>
</evidence>
<dbReference type="AlphaFoldDB" id="A0A6N7C0H3"/>
<dbReference type="Pfam" id="PF01863">
    <property type="entry name" value="YgjP-like"/>
    <property type="match status" value="1"/>
</dbReference>
<accession>A0A6N7C0H3</accession>
<organism evidence="2 3">
    <name type="scientific">Psychrobacter nivimaris</name>
    <dbReference type="NCBI Taxonomy" id="281738"/>
    <lineage>
        <taxon>Bacteria</taxon>
        <taxon>Pseudomonadati</taxon>
        <taxon>Pseudomonadota</taxon>
        <taxon>Gammaproteobacteria</taxon>
        <taxon>Moraxellales</taxon>
        <taxon>Moraxellaceae</taxon>
        <taxon>Psychrobacter</taxon>
    </lineage>
</organism>
<dbReference type="InterPro" id="IPR002725">
    <property type="entry name" value="YgjP-like_metallopeptidase"/>
</dbReference>
<dbReference type="RefSeq" id="WP_277342669.1">
    <property type="nucleotide sequence ID" value="NZ_VZIZ01000001.1"/>
</dbReference>
<reference evidence="2 3" key="1">
    <citation type="submission" date="2019-09" db="EMBL/GenBank/DDBJ databases">
        <title>Draft genome sequence of Psychrobacter nivimaris LAMA 639, in search for biotechnological relevant genes.</title>
        <authorList>
            <person name="Lima A.O.S."/>
            <person name="Staloch B.E.K."/>
            <person name="Freitas R.C."/>
            <person name="Niero H."/>
            <person name="Silva M.A.C."/>
        </authorList>
    </citation>
    <scope>NUCLEOTIDE SEQUENCE [LARGE SCALE GENOMIC DNA]</scope>
    <source>
        <strain evidence="2 3">LAMA 639</strain>
    </source>
</reference>
<dbReference type="InterPro" id="IPR053136">
    <property type="entry name" value="UTP_pyrophosphatase-like"/>
</dbReference>
<name>A0A6N7C0H3_9GAMM</name>
<comment type="caution">
    <text evidence="2">The sequence shown here is derived from an EMBL/GenBank/DDBJ whole genome shotgun (WGS) entry which is preliminary data.</text>
</comment>
<feature type="domain" description="YgjP-like metallopeptidase" evidence="1">
    <location>
        <begin position="9"/>
        <end position="167"/>
    </location>
</feature>
<keyword evidence="2" id="KW-0378">Hydrolase</keyword>
<evidence type="ECO:0000259" key="1">
    <source>
        <dbReference type="Pfam" id="PF01863"/>
    </source>
</evidence>
<proteinExistence type="predicted"/>
<dbReference type="PANTHER" id="PTHR30399">
    <property type="entry name" value="UNCHARACTERIZED PROTEIN YGJP"/>
    <property type="match status" value="1"/>
</dbReference>
<dbReference type="GO" id="GO:0016787">
    <property type="term" value="F:hydrolase activity"/>
    <property type="evidence" value="ECO:0007669"/>
    <property type="project" value="UniProtKB-KW"/>
</dbReference>
<dbReference type="Gene3D" id="3.30.2010.10">
    <property type="entry name" value="Metalloproteases ('zincins'), catalytic domain"/>
    <property type="match status" value="1"/>
</dbReference>
<sequence>MLIYYSPQFYLGRRYVLKVITNIETADVIHSTVKLSRGKLNVELSQSDSKLNIEERTAIVKSLIDEWYKNKAKLIFIERLEVVLPKAAWVTDTPAFRLLVMKKQWGSCSVKGNLILNPHLVKAPKECIDYVILHELCHIAEHNHSEHFWRLLTQVMSNWKEVKARLDGMAELYLNE</sequence>